<keyword evidence="3 13" id="KW-0963">Cytoplasm</keyword>
<evidence type="ECO:0000256" key="11">
    <source>
        <dbReference type="ARBA" id="ARBA00026033"/>
    </source>
</evidence>
<evidence type="ECO:0000256" key="7">
    <source>
        <dbReference type="ARBA" id="ARBA00022840"/>
    </source>
</evidence>
<keyword evidence="4 13" id="KW-0547">Nucleotide-binding</keyword>
<evidence type="ECO:0000256" key="6">
    <source>
        <dbReference type="ARBA" id="ARBA00022769"/>
    </source>
</evidence>
<dbReference type="GO" id="GO:0005524">
    <property type="term" value="F:ATP binding"/>
    <property type="evidence" value="ECO:0007669"/>
    <property type="project" value="UniProtKB-UniRule"/>
</dbReference>
<proteinExistence type="inferred from homology"/>
<dbReference type="NCBIfam" id="TIGR00631">
    <property type="entry name" value="uvrb"/>
    <property type="match status" value="1"/>
</dbReference>
<organism evidence="18 19">
    <name type="scientific">Acanthopleuribacter pedis</name>
    <dbReference type="NCBI Taxonomy" id="442870"/>
    <lineage>
        <taxon>Bacteria</taxon>
        <taxon>Pseudomonadati</taxon>
        <taxon>Acidobacteriota</taxon>
        <taxon>Holophagae</taxon>
        <taxon>Acanthopleuribacterales</taxon>
        <taxon>Acanthopleuribacteraceae</taxon>
        <taxon>Acanthopleuribacter</taxon>
    </lineage>
</organism>
<dbReference type="PANTHER" id="PTHR24029:SF0">
    <property type="entry name" value="UVRABC SYSTEM PROTEIN B"/>
    <property type="match status" value="1"/>
</dbReference>
<dbReference type="InterPro" id="IPR006935">
    <property type="entry name" value="Helicase/UvrB_N"/>
</dbReference>
<comment type="subcellular location">
    <subcellularLocation>
        <location evidence="1 13 14">Cytoplasm</location>
    </subcellularLocation>
</comment>
<accession>A0A8J7QIA5</accession>
<dbReference type="CDD" id="cd18790">
    <property type="entry name" value="SF2_C_UvrB"/>
    <property type="match status" value="1"/>
</dbReference>
<dbReference type="GO" id="GO:0003677">
    <property type="term" value="F:DNA binding"/>
    <property type="evidence" value="ECO:0007669"/>
    <property type="project" value="UniProtKB-UniRule"/>
</dbReference>
<dbReference type="PROSITE" id="PS51194">
    <property type="entry name" value="HELICASE_CTER"/>
    <property type="match status" value="1"/>
</dbReference>
<dbReference type="InterPro" id="IPR014001">
    <property type="entry name" value="Helicase_ATP-bd"/>
</dbReference>
<dbReference type="GO" id="GO:0016887">
    <property type="term" value="F:ATP hydrolysis activity"/>
    <property type="evidence" value="ECO:0007669"/>
    <property type="project" value="InterPro"/>
</dbReference>
<evidence type="ECO:0000256" key="12">
    <source>
        <dbReference type="ARBA" id="ARBA00029504"/>
    </source>
</evidence>
<comment type="domain">
    <text evidence="13">The beta-hairpin motif is involved in DNA binding.</text>
</comment>
<keyword evidence="9 13" id="KW-0234">DNA repair</keyword>
<keyword evidence="5 13" id="KW-0227">DNA damage</keyword>
<keyword evidence="7 13" id="KW-0067">ATP-binding</keyword>
<evidence type="ECO:0000256" key="5">
    <source>
        <dbReference type="ARBA" id="ARBA00022763"/>
    </source>
</evidence>
<sequence>METQYEPRGDQPEAIKNITASIERGEVYTTLLGVTGSGKTFTMAKVIETLNRPTLIMAPNKTLAAQLYQEFKKFFPDNAVEYFVSYYDYYQPEAYVAATDTFIQKEATINKDIEKLRLSATRSLLERRDVVIVASVSCIYGLGSPQFYDELTVNLKVDEEYDRQNLLRDLVGIQYLRNNSAFYPGTFRVRGDTIEVYLAYEDLGIRIEFFGDDVELIQAFDPLTGKAEADLDQVRIFPTTHFVTPTERLQTAIEQIRIEMDQRVLELNNEKRLLEAQRLSQRTQFDLEMLGETGFCHGIENYSRYLDGRPEGSPPSTLMDYFPEDYLLFLDESHITVPQIGGMYRGDRARKENLVSYGFRLPSALDNRPLKAEEFHARTGQVLFVSATPGPFEIERTEGAMIEQIIRPTGLCDPEIEVRPIKNQIDNLLEEIRQSVARNQRTLVTTLTKRMAEDLSEYFQSHGVKVAYLHSEIDTLERLEILHQLRLGVFDVVVGINLLREGLDLPEVALVAILDADKQGFLRSTRSLIQTVGRAARNVAGRVIMYADFVSDAMKETIGETKRRRAIQLAFNEKHGITPQTVVRSLNDPLSELYESDYATQRKLKGSEAAPKTKEEAYKEVAKLEKEMLAFAEALEFEKAAEIRDRIKEIKSQALELR</sequence>
<keyword evidence="8 13" id="KW-0267">Excision nuclease</keyword>
<dbReference type="InterPro" id="IPR027417">
    <property type="entry name" value="P-loop_NTPase"/>
</dbReference>
<evidence type="ECO:0000256" key="4">
    <source>
        <dbReference type="ARBA" id="ARBA00022741"/>
    </source>
</evidence>
<feature type="short sequence motif" description="Beta-hairpin" evidence="13">
    <location>
        <begin position="86"/>
        <end position="109"/>
    </location>
</feature>
<feature type="domain" description="Helicase C-terminal" evidence="17">
    <location>
        <begin position="424"/>
        <end position="590"/>
    </location>
</feature>
<dbReference type="InterPro" id="IPR001943">
    <property type="entry name" value="UVR_dom"/>
</dbReference>
<dbReference type="PROSITE" id="PS51192">
    <property type="entry name" value="HELICASE_ATP_BIND_1"/>
    <property type="match status" value="1"/>
</dbReference>
<dbReference type="InterPro" id="IPR041471">
    <property type="entry name" value="UvrB_inter"/>
</dbReference>
<dbReference type="Pfam" id="PF02151">
    <property type="entry name" value="UVR"/>
    <property type="match status" value="1"/>
</dbReference>
<evidence type="ECO:0000256" key="2">
    <source>
        <dbReference type="ARBA" id="ARBA00008533"/>
    </source>
</evidence>
<dbReference type="SUPFAM" id="SSF46600">
    <property type="entry name" value="C-terminal UvrC-binding domain of UvrB"/>
    <property type="match status" value="1"/>
</dbReference>
<dbReference type="Pfam" id="PF17757">
    <property type="entry name" value="UvrB_inter"/>
    <property type="match status" value="1"/>
</dbReference>
<evidence type="ECO:0000259" key="16">
    <source>
        <dbReference type="PROSITE" id="PS51192"/>
    </source>
</evidence>
<dbReference type="InterPro" id="IPR024759">
    <property type="entry name" value="UvrB_YAD/RRR_dom"/>
</dbReference>
<protein>
    <recommendedName>
        <fullName evidence="12 13">UvrABC system protein B</fullName>
        <shortName evidence="13">Protein UvrB</shortName>
    </recommendedName>
    <alternativeName>
        <fullName evidence="13">Excinuclease ABC subunit B</fullName>
    </alternativeName>
</protein>
<comment type="function">
    <text evidence="13">The UvrABC repair system catalyzes the recognition and processing of DNA lesions. A damage recognition complex composed of 2 UvrA and 2 UvrB subunits scans DNA for abnormalities. Upon binding of the UvrA(2)B(2) complex to a putative damaged site, the DNA wraps around one UvrB monomer. DNA wrap is dependent on ATP binding by UvrB and probably causes local melting of the DNA helix, facilitating insertion of UvrB beta-hairpin between the DNA strands. Then UvrB probes one DNA strand for the presence of a lesion. If a lesion is found the UvrA subunits dissociate and the UvrB-DNA preincision complex is formed. This complex is subsequently bound by UvrC and the second UvrB is released. If no lesion is found, the DNA wraps around the other UvrB subunit that will check the other stand for damage.</text>
</comment>
<reference evidence="18" key="1">
    <citation type="submission" date="2021-03" db="EMBL/GenBank/DDBJ databases">
        <authorList>
            <person name="Wang G."/>
        </authorList>
    </citation>
    <scope>NUCLEOTIDE SEQUENCE</scope>
    <source>
        <strain evidence="18">KCTC 12899</strain>
    </source>
</reference>
<evidence type="ECO:0000259" key="15">
    <source>
        <dbReference type="PROSITE" id="PS50151"/>
    </source>
</evidence>
<evidence type="ECO:0000256" key="13">
    <source>
        <dbReference type="HAMAP-Rule" id="MF_00204"/>
    </source>
</evidence>
<evidence type="ECO:0000256" key="1">
    <source>
        <dbReference type="ARBA" id="ARBA00004496"/>
    </source>
</evidence>
<dbReference type="Pfam" id="PF04851">
    <property type="entry name" value="ResIII"/>
    <property type="match status" value="1"/>
</dbReference>
<dbReference type="SMART" id="SM00487">
    <property type="entry name" value="DEXDc"/>
    <property type="match status" value="1"/>
</dbReference>
<dbReference type="Gene3D" id="4.10.860.10">
    <property type="entry name" value="UVR domain"/>
    <property type="match status" value="1"/>
</dbReference>
<evidence type="ECO:0000256" key="9">
    <source>
        <dbReference type="ARBA" id="ARBA00023204"/>
    </source>
</evidence>
<gene>
    <name evidence="13 18" type="primary">uvrB</name>
    <name evidence="18" type="ORF">J3U88_22185</name>
</gene>
<dbReference type="Pfam" id="PF12344">
    <property type="entry name" value="UvrB"/>
    <property type="match status" value="1"/>
</dbReference>
<dbReference type="Proteomes" id="UP000664417">
    <property type="component" value="Unassembled WGS sequence"/>
</dbReference>
<dbReference type="PANTHER" id="PTHR24029">
    <property type="entry name" value="UVRABC SYSTEM PROTEIN B"/>
    <property type="match status" value="1"/>
</dbReference>
<dbReference type="SMART" id="SM00490">
    <property type="entry name" value="HELICc"/>
    <property type="match status" value="1"/>
</dbReference>
<feature type="domain" description="Helicase ATP-binding" evidence="16">
    <location>
        <begin position="20"/>
        <end position="173"/>
    </location>
</feature>
<evidence type="ECO:0000256" key="3">
    <source>
        <dbReference type="ARBA" id="ARBA00022490"/>
    </source>
</evidence>
<evidence type="ECO:0000256" key="10">
    <source>
        <dbReference type="ARBA" id="ARBA00023236"/>
    </source>
</evidence>
<feature type="domain" description="UVR" evidence="15">
    <location>
        <begin position="618"/>
        <end position="653"/>
    </location>
</feature>
<dbReference type="GO" id="GO:0009432">
    <property type="term" value="P:SOS response"/>
    <property type="evidence" value="ECO:0007669"/>
    <property type="project" value="UniProtKB-UniRule"/>
</dbReference>
<dbReference type="InterPro" id="IPR036876">
    <property type="entry name" value="UVR_dom_sf"/>
</dbReference>
<keyword evidence="19" id="KW-1185">Reference proteome</keyword>
<evidence type="ECO:0000256" key="8">
    <source>
        <dbReference type="ARBA" id="ARBA00022881"/>
    </source>
</evidence>
<evidence type="ECO:0000259" key="17">
    <source>
        <dbReference type="PROSITE" id="PS51194"/>
    </source>
</evidence>
<comment type="subunit">
    <text evidence="11 13 14">Forms a heterotetramer with UvrA during the search for lesions. Interacts with UvrC in an incision complex.</text>
</comment>
<dbReference type="InterPro" id="IPR001650">
    <property type="entry name" value="Helicase_C-like"/>
</dbReference>
<dbReference type="GO" id="GO:0006289">
    <property type="term" value="P:nucleotide-excision repair"/>
    <property type="evidence" value="ECO:0007669"/>
    <property type="project" value="UniProtKB-UniRule"/>
</dbReference>
<dbReference type="GO" id="GO:0009381">
    <property type="term" value="F:excinuclease ABC activity"/>
    <property type="evidence" value="ECO:0007669"/>
    <property type="project" value="UniProtKB-UniRule"/>
</dbReference>
<dbReference type="CDD" id="cd17916">
    <property type="entry name" value="DEXHc_UvrB"/>
    <property type="match status" value="1"/>
</dbReference>
<comment type="similarity">
    <text evidence="2 13 14">Belongs to the UvrB family.</text>
</comment>
<dbReference type="SUPFAM" id="SSF52540">
    <property type="entry name" value="P-loop containing nucleoside triphosphate hydrolases"/>
    <property type="match status" value="2"/>
</dbReference>
<dbReference type="NCBIfam" id="NF003673">
    <property type="entry name" value="PRK05298.1"/>
    <property type="match status" value="1"/>
</dbReference>
<keyword evidence="6 13" id="KW-0228">DNA excision</keyword>
<dbReference type="GO" id="GO:0009380">
    <property type="term" value="C:excinuclease repair complex"/>
    <property type="evidence" value="ECO:0007669"/>
    <property type="project" value="InterPro"/>
</dbReference>
<dbReference type="AlphaFoldDB" id="A0A8J7QIA5"/>
<dbReference type="GO" id="GO:0005737">
    <property type="term" value="C:cytoplasm"/>
    <property type="evidence" value="ECO:0007669"/>
    <property type="project" value="UniProtKB-SubCell"/>
</dbReference>
<keyword evidence="10 13" id="KW-0742">SOS response</keyword>
<evidence type="ECO:0000313" key="19">
    <source>
        <dbReference type="Proteomes" id="UP000664417"/>
    </source>
</evidence>
<dbReference type="Pfam" id="PF00271">
    <property type="entry name" value="Helicase_C"/>
    <property type="match status" value="1"/>
</dbReference>
<dbReference type="EMBL" id="JAFREP010000022">
    <property type="protein sequence ID" value="MBO1321206.1"/>
    <property type="molecule type" value="Genomic_DNA"/>
</dbReference>
<dbReference type="HAMAP" id="MF_00204">
    <property type="entry name" value="UvrB"/>
    <property type="match status" value="1"/>
</dbReference>
<evidence type="ECO:0000313" key="18">
    <source>
        <dbReference type="EMBL" id="MBO1321206.1"/>
    </source>
</evidence>
<dbReference type="PROSITE" id="PS50151">
    <property type="entry name" value="UVR"/>
    <property type="match status" value="1"/>
</dbReference>
<dbReference type="InterPro" id="IPR004807">
    <property type="entry name" value="UvrB"/>
</dbReference>
<name>A0A8J7QIA5_9BACT</name>
<feature type="binding site" evidence="13">
    <location>
        <begin position="33"/>
        <end position="40"/>
    </location>
    <ligand>
        <name>ATP</name>
        <dbReference type="ChEBI" id="CHEBI:30616"/>
    </ligand>
</feature>
<comment type="caution">
    <text evidence="18">The sequence shown here is derived from an EMBL/GenBank/DDBJ whole genome shotgun (WGS) entry which is preliminary data.</text>
</comment>
<dbReference type="Gene3D" id="3.40.50.300">
    <property type="entry name" value="P-loop containing nucleotide triphosphate hydrolases"/>
    <property type="match status" value="3"/>
</dbReference>
<evidence type="ECO:0000256" key="14">
    <source>
        <dbReference type="RuleBase" id="RU003587"/>
    </source>
</evidence>